<dbReference type="eggNOG" id="COG4585">
    <property type="taxonomic scope" value="Bacteria"/>
</dbReference>
<evidence type="ECO:0000256" key="4">
    <source>
        <dbReference type="SAM" id="Phobius"/>
    </source>
</evidence>
<evidence type="ECO:0000256" key="2">
    <source>
        <dbReference type="ARBA" id="ARBA00022777"/>
    </source>
</evidence>
<dbReference type="Pfam" id="PF02518">
    <property type="entry name" value="HATPase_c"/>
    <property type="match status" value="1"/>
</dbReference>
<feature type="transmembrane region" description="Helical" evidence="4">
    <location>
        <begin position="342"/>
        <end position="362"/>
    </location>
</feature>
<sequence length="788" mass="91914">MAKSDFLQFKRYYIFPVLVLLLSIYLISVILRTPYVGIDVNQTRGGLWQVSDIAPHSWADKQGIEEGTTILSVNGIPVGDFQTVSMFRTVEKASSITFLIDGSVTHFTRIEDEVSLDQWLFYIIFPSLYSGIMLVLSFFILIHNRNDESGKRLIMFLLTTGLAYLAASGSSRGDYISSVICTFTFLIAPAYLLHFIDAYFRQIDARWFSPWFYRSMKVVTILVVLIESLFIIIGYYPLWVPSLIGFLFLLFIIVALVIVFYGNQRYRKSQFAPILQYLIAGIFVAFSPFMFLYLLPNIWFGVPIISGEASILFIMVLPMVFIYLISAKRLFDIDFVMGRLRYYAYVSIIPTSLVVLTVMLVVDHNWGVQHVFLLFLSVILIFVVFLYIKEIFDYKIQRNLFSEKNNYHNSLQRFVHDMKQETNPVGLFRRLKRELIDVIGMKEVEVFSRNTISNFFCMYQEIPLQLMHECVDRVQKLNADVGTLVELEKNRGYVLVIGHTMSKITYLYCSDKPNQTALNLDEKAYLQTISHNTNIALENLLLIEDLFQELQHVRKDRNQRYPAWLSRLLFSLSDHQRKEIAVDLHDSVLQEQLYLYRQMDDYISRKQNIPNEVQEKLIHFREQMLDNIHLIRETCNELRPPFLEELGLIPSLENLVNQYQLRSNFTVQFESNQFHMELNSEYVLGIYRIVQELLSNAMKHSYADMVYLQITSENGDVKVHYRDNGVGMEERNQIESYSHMGLSGIEQRVNGLNGTFEIKTAKNQGFEMNIVFHDVTDQFGGETQWFEF</sequence>
<protein>
    <recommendedName>
        <fullName evidence="5">Histidine kinase/HSP90-like ATPase domain-containing protein</fullName>
    </recommendedName>
</protein>
<reference evidence="6 7" key="1">
    <citation type="submission" date="2013-08" db="EMBL/GenBank/DDBJ databases">
        <authorList>
            <person name="Huang J."/>
            <person name="Wang G."/>
        </authorList>
    </citation>
    <scope>NUCLEOTIDE SEQUENCE [LARGE SCALE GENOMIC DNA]</scope>
    <source>
        <strain evidence="6 7">BH030004</strain>
    </source>
</reference>
<feature type="transmembrane region" description="Helical" evidence="4">
    <location>
        <begin position="368"/>
        <end position="388"/>
    </location>
</feature>
<feature type="transmembrane region" description="Helical" evidence="4">
    <location>
        <begin position="300"/>
        <end position="322"/>
    </location>
</feature>
<dbReference type="SUPFAM" id="SSF55874">
    <property type="entry name" value="ATPase domain of HSP90 chaperone/DNA topoisomerase II/histidine kinase"/>
    <property type="match status" value="1"/>
</dbReference>
<feature type="transmembrane region" description="Helical" evidence="4">
    <location>
        <begin position="242"/>
        <end position="262"/>
    </location>
</feature>
<keyword evidence="3" id="KW-0902">Two-component regulatory system</keyword>
<dbReference type="InterPro" id="IPR003594">
    <property type="entry name" value="HATPase_dom"/>
</dbReference>
<dbReference type="PANTHER" id="PTHR24421:SF60">
    <property type="entry name" value="SENSOR HISTIDINE KINASE COMP"/>
    <property type="match status" value="1"/>
</dbReference>
<dbReference type="AlphaFoldDB" id="A0A0A5G147"/>
<evidence type="ECO:0000256" key="1">
    <source>
        <dbReference type="ARBA" id="ARBA00022679"/>
    </source>
</evidence>
<keyword evidence="1" id="KW-0808">Transferase</keyword>
<keyword evidence="2" id="KW-0418">Kinase</keyword>
<dbReference type="PANTHER" id="PTHR24421">
    <property type="entry name" value="NITRATE/NITRITE SENSOR PROTEIN NARX-RELATED"/>
    <property type="match status" value="1"/>
</dbReference>
<dbReference type="GO" id="GO:0000160">
    <property type="term" value="P:phosphorelay signal transduction system"/>
    <property type="evidence" value="ECO:0007669"/>
    <property type="project" value="UniProtKB-KW"/>
</dbReference>
<name>A0A0A5G147_9BACI</name>
<evidence type="ECO:0000256" key="3">
    <source>
        <dbReference type="ARBA" id="ARBA00023012"/>
    </source>
</evidence>
<feature type="transmembrane region" description="Helical" evidence="4">
    <location>
        <begin position="153"/>
        <end position="169"/>
    </location>
</feature>
<dbReference type="SMART" id="SM00387">
    <property type="entry name" value="HATPase_c"/>
    <property type="match status" value="1"/>
</dbReference>
<feature type="domain" description="Histidine kinase/HSP90-like ATPase" evidence="5">
    <location>
        <begin position="681"/>
        <end position="776"/>
    </location>
</feature>
<keyword evidence="4" id="KW-0472">Membrane</keyword>
<accession>A0A0A5G147</accession>
<dbReference type="InterPro" id="IPR036034">
    <property type="entry name" value="PDZ_sf"/>
</dbReference>
<proteinExistence type="predicted"/>
<dbReference type="Gene3D" id="2.30.42.10">
    <property type="match status" value="1"/>
</dbReference>
<dbReference type="EMBL" id="AVPF01000048">
    <property type="protein sequence ID" value="KGX84828.1"/>
    <property type="molecule type" value="Genomic_DNA"/>
</dbReference>
<dbReference type="SUPFAM" id="SSF50156">
    <property type="entry name" value="PDZ domain-like"/>
    <property type="match status" value="1"/>
</dbReference>
<dbReference type="Proteomes" id="UP000030403">
    <property type="component" value="Unassembled WGS sequence"/>
</dbReference>
<dbReference type="InterPro" id="IPR050482">
    <property type="entry name" value="Sensor_HK_TwoCompSys"/>
</dbReference>
<dbReference type="Gene3D" id="3.30.565.10">
    <property type="entry name" value="Histidine kinase-like ATPase, C-terminal domain"/>
    <property type="match status" value="1"/>
</dbReference>
<keyword evidence="4" id="KW-0812">Transmembrane</keyword>
<organism evidence="6 7">
    <name type="scientific">Pontibacillus marinus BH030004 = DSM 16465</name>
    <dbReference type="NCBI Taxonomy" id="1385511"/>
    <lineage>
        <taxon>Bacteria</taxon>
        <taxon>Bacillati</taxon>
        <taxon>Bacillota</taxon>
        <taxon>Bacilli</taxon>
        <taxon>Bacillales</taxon>
        <taxon>Bacillaceae</taxon>
        <taxon>Pontibacillus</taxon>
    </lineage>
</organism>
<dbReference type="RefSeq" id="WP_027447208.1">
    <property type="nucleotide sequence ID" value="NZ_AULJ01000053.1"/>
</dbReference>
<evidence type="ECO:0000259" key="5">
    <source>
        <dbReference type="SMART" id="SM00387"/>
    </source>
</evidence>
<dbReference type="GO" id="GO:0016301">
    <property type="term" value="F:kinase activity"/>
    <property type="evidence" value="ECO:0007669"/>
    <property type="project" value="UniProtKB-KW"/>
</dbReference>
<feature type="transmembrane region" description="Helical" evidence="4">
    <location>
        <begin position="274"/>
        <end position="294"/>
    </location>
</feature>
<dbReference type="OrthoDB" id="9781904at2"/>
<dbReference type="InterPro" id="IPR036890">
    <property type="entry name" value="HATPase_C_sf"/>
</dbReference>
<keyword evidence="7" id="KW-1185">Reference proteome</keyword>
<feature type="transmembrane region" description="Helical" evidence="4">
    <location>
        <begin position="175"/>
        <end position="196"/>
    </location>
</feature>
<comment type="caution">
    <text evidence="6">The sequence shown here is derived from an EMBL/GenBank/DDBJ whole genome shotgun (WGS) entry which is preliminary data.</text>
</comment>
<dbReference type="CDD" id="cd16917">
    <property type="entry name" value="HATPase_UhpB-NarQ-NarX-like"/>
    <property type="match status" value="1"/>
</dbReference>
<feature type="transmembrane region" description="Helical" evidence="4">
    <location>
        <begin position="217"/>
        <end position="236"/>
    </location>
</feature>
<keyword evidence="4" id="KW-1133">Transmembrane helix</keyword>
<dbReference type="STRING" id="1385511.GCA_000425225_03680"/>
<evidence type="ECO:0000313" key="7">
    <source>
        <dbReference type="Proteomes" id="UP000030403"/>
    </source>
</evidence>
<feature type="transmembrane region" description="Helical" evidence="4">
    <location>
        <begin position="12"/>
        <end position="31"/>
    </location>
</feature>
<feature type="transmembrane region" description="Helical" evidence="4">
    <location>
        <begin position="119"/>
        <end position="141"/>
    </location>
</feature>
<gene>
    <name evidence="6" type="ORF">N783_15910</name>
</gene>
<evidence type="ECO:0000313" key="6">
    <source>
        <dbReference type="EMBL" id="KGX84828.1"/>
    </source>
</evidence>